<dbReference type="Proteomes" id="UP001580928">
    <property type="component" value="Unassembled WGS sequence"/>
</dbReference>
<dbReference type="EC" id="3.1.1.-" evidence="3"/>
<evidence type="ECO:0000256" key="1">
    <source>
        <dbReference type="ARBA" id="ARBA00005564"/>
    </source>
</evidence>
<dbReference type="Gene3D" id="2.130.10.10">
    <property type="entry name" value="YVTN repeat-like/Quinoprotein amine dehydrogenase"/>
    <property type="match status" value="1"/>
</dbReference>
<dbReference type="SUPFAM" id="SSF51004">
    <property type="entry name" value="C-terminal (heme d1) domain of cytochrome cd1-nitrite reductase"/>
    <property type="match status" value="1"/>
</dbReference>
<name>A0ABV5CDE9_9SPHI</name>
<reference evidence="3 4" key="1">
    <citation type="submission" date="2024-04" db="EMBL/GenBank/DDBJ databases">
        <title>Albibacterium profundi sp. nov., isolated from sediment of the Challenger Deep of Mariana Trench.</title>
        <authorList>
            <person name="Wang Y."/>
        </authorList>
    </citation>
    <scope>NUCLEOTIDE SEQUENCE [LARGE SCALE GENOMIC DNA]</scope>
    <source>
        <strain evidence="3 4">RHL897</strain>
    </source>
</reference>
<keyword evidence="4" id="KW-1185">Reference proteome</keyword>
<dbReference type="EMBL" id="JBBVGT010000002">
    <property type="protein sequence ID" value="MFB5945587.1"/>
    <property type="molecule type" value="Genomic_DNA"/>
</dbReference>
<proteinExistence type="inferred from homology"/>
<sequence length="377" mass="41143">MRALLFVCILFTSCNIKSNSESTEKVDLLIGTYTDSGDSEGIYVYTFDTDSGTLVYKNKVTGIDNPSYLALSPDLNHVYAVSEWGKDSVGTVYAYDFDRQTGQLTFLNKQSSGGNGPCYVATDPTGSYVYTANYGSGSLAAIPTEPDGSLGSEIQEIYHRGNIVDGTEGSSRMHAAVVSPDHSFLFVTNLGTDKIIGYPLNTNAETFPLDTTEARTVSLEDGSGPRHFTFHPNGKYAYAIHELNGKITLFDYKDGRLTEKQQVNILPEGFADKFAAADIHISPDGKFLYGSNRLGLNEIVIFGIDPATGELNFVGRETSRGKTPRNFVIDPSGKFLLVANQDTNDIFVFRRDVETGLLAPTPEKITVGNPVCLKFVY</sequence>
<comment type="similarity">
    <text evidence="1">Belongs to the cycloisomerase 2 family.</text>
</comment>
<dbReference type="InterPro" id="IPR019405">
    <property type="entry name" value="Lactonase_7-beta_prop"/>
</dbReference>
<protein>
    <submittedName>
        <fullName evidence="3">Lactonase family protein</fullName>
        <ecNumber evidence="3">3.1.1.-</ecNumber>
    </submittedName>
</protein>
<evidence type="ECO:0000313" key="4">
    <source>
        <dbReference type="Proteomes" id="UP001580928"/>
    </source>
</evidence>
<organism evidence="3 4">
    <name type="scientific">Albibacterium profundi</name>
    <dbReference type="NCBI Taxonomy" id="3134906"/>
    <lineage>
        <taxon>Bacteria</taxon>
        <taxon>Pseudomonadati</taxon>
        <taxon>Bacteroidota</taxon>
        <taxon>Sphingobacteriia</taxon>
        <taxon>Sphingobacteriales</taxon>
        <taxon>Sphingobacteriaceae</taxon>
        <taxon>Albibacterium</taxon>
    </lineage>
</organism>
<evidence type="ECO:0000313" key="3">
    <source>
        <dbReference type="EMBL" id="MFB5945587.1"/>
    </source>
</evidence>
<comment type="caution">
    <text evidence="3">The sequence shown here is derived from an EMBL/GenBank/DDBJ whole genome shotgun (WGS) entry which is preliminary data.</text>
</comment>
<dbReference type="InterPro" id="IPR011048">
    <property type="entry name" value="Haem_d1_sf"/>
</dbReference>
<keyword evidence="2" id="KW-0119">Carbohydrate metabolism</keyword>
<dbReference type="GO" id="GO:0016787">
    <property type="term" value="F:hydrolase activity"/>
    <property type="evidence" value="ECO:0007669"/>
    <property type="project" value="UniProtKB-KW"/>
</dbReference>
<keyword evidence="2" id="KW-0313">Glucose metabolism</keyword>
<evidence type="ECO:0000256" key="2">
    <source>
        <dbReference type="ARBA" id="ARBA00022526"/>
    </source>
</evidence>
<dbReference type="PANTHER" id="PTHR30344:SF1">
    <property type="entry name" value="6-PHOSPHOGLUCONOLACTONASE"/>
    <property type="match status" value="1"/>
</dbReference>
<dbReference type="InterPro" id="IPR050282">
    <property type="entry name" value="Cycloisomerase_2"/>
</dbReference>
<dbReference type="Pfam" id="PF10282">
    <property type="entry name" value="Lactonase"/>
    <property type="match status" value="1"/>
</dbReference>
<keyword evidence="3" id="KW-0378">Hydrolase</keyword>
<dbReference type="RefSeq" id="WP_375557122.1">
    <property type="nucleotide sequence ID" value="NZ_JBBVGT010000002.1"/>
</dbReference>
<accession>A0ABV5CDE9</accession>
<gene>
    <name evidence="3" type="ORF">WKR92_07060</name>
</gene>
<dbReference type="InterPro" id="IPR015943">
    <property type="entry name" value="WD40/YVTN_repeat-like_dom_sf"/>
</dbReference>
<dbReference type="PANTHER" id="PTHR30344">
    <property type="entry name" value="6-PHOSPHOGLUCONOLACTONASE-RELATED"/>
    <property type="match status" value="1"/>
</dbReference>